<evidence type="ECO:0000259" key="3">
    <source>
        <dbReference type="Pfam" id="PF13439"/>
    </source>
</evidence>
<organism evidence="4 5">
    <name type="scientific">Candidatus Wildermuthbacteria bacterium RIFCSPHIGHO2_01_FULL_49_22b</name>
    <dbReference type="NCBI Taxonomy" id="1802448"/>
    <lineage>
        <taxon>Bacteria</taxon>
        <taxon>Candidatus Wildermuthiibacteriota</taxon>
    </lineage>
</organism>
<evidence type="ECO:0000256" key="1">
    <source>
        <dbReference type="ARBA" id="ARBA00022679"/>
    </source>
</evidence>
<dbReference type="AlphaFoldDB" id="A0A1G2QX94"/>
<dbReference type="GO" id="GO:0016757">
    <property type="term" value="F:glycosyltransferase activity"/>
    <property type="evidence" value="ECO:0007669"/>
    <property type="project" value="InterPro"/>
</dbReference>
<dbReference type="PANTHER" id="PTHR46401">
    <property type="entry name" value="GLYCOSYLTRANSFERASE WBBK-RELATED"/>
    <property type="match status" value="1"/>
</dbReference>
<dbReference type="Pfam" id="PF13439">
    <property type="entry name" value="Glyco_transf_4"/>
    <property type="match status" value="1"/>
</dbReference>
<evidence type="ECO:0000313" key="5">
    <source>
        <dbReference type="Proteomes" id="UP000178065"/>
    </source>
</evidence>
<proteinExistence type="predicted"/>
<dbReference type="InterPro" id="IPR001296">
    <property type="entry name" value="Glyco_trans_1"/>
</dbReference>
<dbReference type="SUPFAM" id="SSF53756">
    <property type="entry name" value="UDP-Glycosyltransferase/glycogen phosphorylase"/>
    <property type="match status" value="1"/>
</dbReference>
<name>A0A1G2QX94_9BACT</name>
<dbReference type="EMBL" id="MHTT01000020">
    <property type="protein sequence ID" value="OHA65123.1"/>
    <property type="molecule type" value="Genomic_DNA"/>
</dbReference>
<dbReference type="GO" id="GO:0009103">
    <property type="term" value="P:lipopolysaccharide biosynthetic process"/>
    <property type="evidence" value="ECO:0007669"/>
    <property type="project" value="TreeGrafter"/>
</dbReference>
<dbReference type="PANTHER" id="PTHR46401:SF2">
    <property type="entry name" value="GLYCOSYLTRANSFERASE WBBK-RELATED"/>
    <property type="match status" value="1"/>
</dbReference>
<keyword evidence="1" id="KW-0808">Transferase</keyword>
<dbReference type="Gene3D" id="3.40.50.2000">
    <property type="entry name" value="Glycogen Phosphorylase B"/>
    <property type="match status" value="2"/>
</dbReference>
<evidence type="ECO:0000313" key="4">
    <source>
        <dbReference type="EMBL" id="OHA65123.1"/>
    </source>
</evidence>
<gene>
    <name evidence="4" type="ORF">A2672_03245</name>
</gene>
<evidence type="ECO:0000259" key="2">
    <source>
        <dbReference type="Pfam" id="PF00534"/>
    </source>
</evidence>
<evidence type="ECO:0008006" key="6">
    <source>
        <dbReference type="Google" id="ProtNLM"/>
    </source>
</evidence>
<dbReference type="Pfam" id="PF00534">
    <property type="entry name" value="Glycos_transf_1"/>
    <property type="match status" value="1"/>
</dbReference>
<feature type="domain" description="Glycosyl transferase family 1" evidence="2">
    <location>
        <begin position="172"/>
        <end position="314"/>
    </location>
</feature>
<accession>A0A1G2QX94</accession>
<comment type="caution">
    <text evidence="4">The sequence shown here is derived from an EMBL/GenBank/DDBJ whole genome shotgun (WGS) entry which is preliminary data.</text>
</comment>
<dbReference type="CDD" id="cd03801">
    <property type="entry name" value="GT4_PimA-like"/>
    <property type="match status" value="1"/>
</dbReference>
<feature type="domain" description="Glycosyltransferase subfamily 4-like N-terminal" evidence="3">
    <location>
        <begin position="78"/>
        <end position="161"/>
    </location>
</feature>
<dbReference type="STRING" id="1802448.A2672_03245"/>
<reference evidence="4 5" key="1">
    <citation type="journal article" date="2016" name="Nat. Commun.">
        <title>Thousands of microbial genomes shed light on interconnected biogeochemical processes in an aquifer system.</title>
        <authorList>
            <person name="Anantharaman K."/>
            <person name="Brown C.T."/>
            <person name="Hug L.A."/>
            <person name="Sharon I."/>
            <person name="Castelle C.J."/>
            <person name="Probst A.J."/>
            <person name="Thomas B.C."/>
            <person name="Singh A."/>
            <person name="Wilkins M.J."/>
            <person name="Karaoz U."/>
            <person name="Brodie E.L."/>
            <person name="Williams K.H."/>
            <person name="Hubbard S.S."/>
            <person name="Banfield J.F."/>
        </authorList>
    </citation>
    <scope>NUCLEOTIDE SEQUENCE [LARGE SCALE GENOMIC DNA]</scope>
</reference>
<protein>
    <recommendedName>
        <fullName evidence="6">Glycosyl transferase family 1 domain-containing protein</fullName>
    </recommendedName>
</protein>
<dbReference type="Proteomes" id="UP000178065">
    <property type="component" value="Unassembled WGS sequence"/>
</dbReference>
<dbReference type="InterPro" id="IPR028098">
    <property type="entry name" value="Glyco_trans_4-like_N"/>
</dbReference>
<sequence length="339" mass="39456">MEVSLGTMSKIGWIETHTKKVGGIVYNDMAREALRTHFDLEEIIPQARLFPGNRLLKLAELLFRLLFIRGTKDLWVRGVYAALTLRLDRTKGKNLVLIHHEDFTGYPWYAQLLFSLLWRPLFYWNLKKTDCIVTVSEYWRRYYVQKGYKDVRVIYNGFDLSQFDISQTEEEAFKKKYRLEGKPIIYLGNCQKAKGVVESYEMLKDLNVHLLTSGSRHVRIPARNLDLNYKEYLMLLKASSVVLAMSRFKEGWGRTPHEAMLLKTPVIGSGKGGMQELLEGGEQVACKDIVSLREKVEFLLLHPEVCAKLGEMGYTFARQFSKERFEKAWRDTVRNLLIL</sequence>